<evidence type="ECO:0000313" key="1">
    <source>
        <dbReference type="EMBL" id="MCQ8186428.1"/>
    </source>
</evidence>
<comment type="caution">
    <text evidence="1">The sequence shown here is derived from an EMBL/GenBank/DDBJ whole genome shotgun (WGS) entry which is preliminary data.</text>
</comment>
<proteinExistence type="predicted"/>
<dbReference type="EMBL" id="JANIBC010000018">
    <property type="protein sequence ID" value="MCQ8186428.1"/>
    <property type="molecule type" value="Genomic_DNA"/>
</dbReference>
<accession>A0A9X2LB12</accession>
<organism evidence="1 2">
    <name type="scientific">Parvularcula maris</name>
    <dbReference type="NCBI Taxonomy" id="2965077"/>
    <lineage>
        <taxon>Bacteria</taxon>
        <taxon>Pseudomonadati</taxon>
        <taxon>Pseudomonadota</taxon>
        <taxon>Alphaproteobacteria</taxon>
        <taxon>Parvularculales</taxon>
        <taxon>Parvularculaceae</taxon>
        <taxon>Parvularcula</taxon>
    </lineage>
</organism>
<name>A0A9X2LB12_9PROT</name>
<dbReference type="RefSeq" id="WP_256620348.1">
    <property type="nucleotide sequence ID" value="NZ_JANIBC010000018.1"/>
</dbReference>
<protein>
    <submittedName>
        <fullName evidence="1">Helix-turn-helix domain-containing protein</fullName>
    </submittedName>
</protein>
<dbReference type="Proteomes" id="UP001142610">
    <property type="component" value="Unassembled WGS sequence"/>
</dbReference>
<dbReference type="AlphaFoldDB" id="A0A9X2LB12"/>
<evidence type="ECO:0000313" key="2">
    <source>
        <dbReference type="Proteomes" id="UP001142610"/>
    </source>
</evidence>
<reference evidence="1" key="1">
    <citation type="submission" date="2022-07" db="EMBL/GenBank/DDBJ databases">
        <title>Parvularcula maris sp. nov., an algicidal bacterium isolated from seawater.</title>
        <authorList>
            <person name="Li F."/>
        </authorList>
    </citation>
    <scope>NUCLEOTIDE SEQUENCE</scope>
    <source>
        <strain evidence="1">BGMRC 0090</strain>
    </source>
</reference>
<keyword evidence="2" id="KW-1185">Reference proteome</keyword>
<gene>
    <name evidence="1" type="ORF">NOG11_13675</name>
</gene>
<sequence>MEEIIKRLDRIERLLSAPIEYVDTEGAATIIGLSVRTLEGLRLKRQGPAYSKVGKVVRYAVRDLHNFMAEGRTEALR</sequence>